<evidence type="ECO:0000256" key="2">
    <source>
        <dbReference type="ARBA" id="ARBA00022833"/>
    </source>
</evidence>
<feature type="region of interest" description="Disordered" evidence="4">
    <location>
        <begin position="31"/>
        <end position="56"/>
    </location>
</feature>
<feature type="binding site" evidence="3">
    <location>
        <position position="133"/>
    </location>
    <ligand>
        <name>Zn(2+)</name>
        <dbReference type="ChEBI" id="CHEBI:29105"/>
    </ligand>
</feature>
<dbReference type="Gene3D" id="2.60.11.10">
    <property type="entry name" value="Cytochrome c oxidase, subunit Vb"/>
    <property type="match status" value="1"/>
</dbReference>
<dbReference type="EMBL" id="ML210167">
    <property type="protein sequence ID" value="TFK27136.1"/>
    <property type="molecule type" value="Genomic_DNA"/>
</dbReference>
<dbReference type="Proteomes" id="UP000307440">
    <property type="component" value="Unassembled WGS sequence"/>
</dbReference>
<dbReference type="AlphaFoldDB" id="A0A5C3L4S6"/>
<dbReference type="CDD" id="cd00924">
    <property type="entry name" value="Cyt_c_Oxidase_Vb"/>
    <property type="match status" value="1"/>
</dbReference>
<evidence type="ECO:0000256" key="3">
    <source>
        <dbReference type="PIRSR" id="PIRSR602124-2"/>
    </source>
</evidence>
<dbReference type="GO" id="GO:0045277">
    <property type="term" value="C:respiratory chain complex IV"/>
    <property type="evidence" value="ECO:0007669"/>
    <property type="project" value="InterPro"/>
</dbReference>
<name>A0A5C3L4S6_COPMA</name>
<dbReference type="InterPro" id="IPR002124">
    <property type="entry name" value="Cyt_c_oxidase_su5b"/>
</dbReference>
<sequence length="157" mass="17113">MFKTAIRAAARPALNAVRSSAKPATVLRAFSTTQRANSGPAPPQLYGSGGKPSEVPTDMEQATGLARIQLLADMEGVNIFDDSPLDASRLGTRADPIKVLSYDVERMIGCTGVPAESHDLIWLNLKREKHTRCTECGSFYELDFQGDEHAADHDHHH</sequence>
<protein>
    <submittedName>
        <fullName evidence="5">Cytochrome c oxidase polypeptide IV</fullName>
    </submittedName>
</protein>
<keyword evidence="6" id="KW-1185">Reference proteome</keyword>
<reference evidence="5 6" key="1">
    <citation type="journal article" date="2019" name="Nat. Ecol. Evol.">
        <title>Megaphylogeny resolves global patterns of mushroom evolution.</title>
        <authorList>
            <person name="Varga T."/>
            <person name="Krizsan K."/>
            <person name="Foldi C."/>
            <person name="Dima B."/>
            <person name="Sanchez-Garcia M."/>
            <person name="Sanchez-Ramirez S."/>
            <person name="Szollosi G.J."/>
            <person name="Szarkandi J.G."/>
            <person name="Papp V."/>
            <person name="Albert L."/>
            <person name="Andreopoulos W."/>
            <person name="Angelini C."/>
            <person name="Antonin V."/>
            <person name="Barry K.W."/>
            <person name="Bougher N.L."/>
            <person name="Buchanan P."/>
            <person name="Buyck B."/>
            <person name="Bense V."/>
            <person name="Catcheside P."/>
            <person name="Chovatia M."/>
            <person name="Cooper J."/>
            <person name="Damon W."/>
            <person name="Desjardin D."/>
            <person name="Finy P."/>
            <person name="Geml J."/>
            <person name="Haridas S."/>
            <person name="Hughes K."/>
            <person name="Justo A."/>
            <person name="Karasinski D."/>
            <person name="Kautmanova I."/>
            <person name="Kiss B."/>
            <person name="Kocsube S."/>
            <person name="Kotiranta H."/>
            <person name="LaButti K.M."/>
            <person name="Lechner B.E."/>
            <person name="Liimatainen K."/>
            <person name="Lipzen A."/>
            <person name="Lukacs Z."/>
            <person name="Mihaltcheva S."/>
            <person name="Morgado L.N."/>
            <person name="Niskanen T."/>
            <person name="Noordeloos M.E."/>
            <person name="Ohm R.A."/>
            <person name="Ortiz-Santana B."/>
            <person name="Ovrebo C."/>
            <person name="Racz N."/>
            <person name="Riley R."/>
            <person name="Savchenko A."/>
            <person name="Shiryaev A."/>
            <person name="Soop K."/>
            <person name="Spirin V."/>
            <person name="Szebenyi C."/>
            <person name="Tomsovsky M."/>
            <person name="Tulloss R.E."/>
            <person name="Uehling J."/>
            <person name="Grigoriev I.V."/>
            <person name="Vagvolgyi C."/>
            <person name="Papp T."/>
            <person name="Martin F.M."/>
            <person name="Miettinen O."/>
            <person name="Hibbett D.S."/>
            <person name="Nagy L.G."/>
        </authorList>
    </citation>
    <scope>NUCLEOTIDE SEQUENCE [LARGE SCALE GENOMIC DNA]</scope>
    <source>
        <strain evidence="5 6">CBS 121175</strain>
    </source>
</reference>
<feature type="binding site" evidence="3">
    <location>
        <position position="136"/>
    </location>
    <ligand>
        <name>Zn(2+)</name>
        <dbReference type="ChEBI" id="CHEBI:29105"/>
    </ligand>
</feature>
<dbReference type="PANTHER" id="PTHR10122">
    <property type="entry name" value="CYTOCHROME C OXIDASE SUBUNIT 5B, MITOCHONDRIAL"/>
    <property type="match status" value="1"/>
</dbReference>
<evidence type="ECO:0000256" key="1">
    <source>
        <dbReference type="ARBA" id="ARBA00022723"/>
    </source>
</evidence>
<evidence type="ECO:0000313" key="6">
    <source>
        <dbReference type="Proteomes" id="UP000307440"/>
    </source>
</evidence>
<dbReference type="STRING" id="230819.A0A5C3L4S6"/>
<dbReference type="GO" id="GO:0046872">
    <property type="term" value="F:metal ion binding"/>
    <property type="evidence" value="ECO:0007669"/>
    <property type="project" value="UniProtKB-KW"/>
</dbReference>
<feature type="binding site" evidence="3">
    <location>
        <position position="110"/>
    </location>
    <ligand>
        <name>Zn(2+)</name>
        <dbReference type="ChEBI" id="CHEBI:29105"/>
    </ligand>
</feature>
<dbReference type="SUPFAM" id="SSF57802">
    <property type="entry name" value="Rubredoxin-like"/>
    <property type="match status" value="1"/>
</dbReference>
<dbReference type="InterPro" id="IPR036972">
    <property type="entry name" value="Cyt_c_oxidase_su5b_sf"/>
</dbReference>
<proteinExistence type="predicted"/>
<dbReference type="PROSITE" id="PS51359">
    <property type="entry name" value="COX5B_2"/>
    <property type="match status" value="1"/>
</dbReference>
<evidence type="ECO:0000313" key="5">
    <source>
        <dbReference type="EMBL" id="TFK27136.1"/>
    </source>
</evidence>
<keyword evidence="1 3" id="KW-0479">Metal-binding</keyword>
<dbReference type="GO" id="GO:0005740">
    <property type="term" value="C:mitochondrial envelope"/>
    <property type="evidence" value="ECO:0007669"/>
    <property type="project" value="InterPro"/>
</dbReference>
<dbReference type="Pfam" id="PF01215">
    <property type="entry name" value="COX5B"/>
    <property type="match status" value="1"/>
</dbReference>
<organism evidence="5 6">
    <name type="scientific">Coprinopsis marcescibilis</name>
    <name type="common">Agaric fungus</name>
    <name type="synonym">Psathyrella marcescibilis</name>
    <dbReference type="NCBI Taxonomy" id="230819"/>
    <lineage>
        <taxon>Eukaryota</taxon>
        <taxon>Fungi</taxon>
        <taxon>Dikarya</taxon>
        <taxon>Basidiomycota</taxon>
        <taxon>Agaricomycotina</taxon>
        <taxon>Agaricomycetes</taxon>
        <taxon>Agaricomycetidae</taxon>
        <taxon>Agaricales</taxon>
        <taxon>Agaricineae</taxon>
        <taxon>Psathyrellaceae</taxon>
        <taxon>Coprinopsis</taxon>
    </lineage>
</organism>
<feature type="binding site" evidence="3">
    <location>
        <position position="118"/>
    </location>
    <ligand>
        <name>Zn(2+)</name>
        <dbReference type="ChEBI" id="CHEBI:29105"/>
    </ligand>
</feature>
<accession>A0A5C3L4S6</accession>
<dbReference type="OrthoDB" id="10249250at2759"/>
<gene>
    <name evidence="5" type="ORF">FA15DRAFT_586829</name>
</gene>
<keyword evidence="2 3" id="KW-0862">Zinc</keyword>
<dbReference type="GO" id="GO:0006123">
    <property type="term" value="P:mitochondrial electron transport, cytochrome c to oxygen"/>
    <property type="evidence" value="ECO:0007669"/>
    <property type="project" value="InterPro"/>
</dbReference>
<evidence type="ECO:0000256" key="4">
    <source>
        <dbReference type="SAM" id="MobiDB-lite"/>
    </source>
</evidence>
<dbReference type="PANTHER" id="PTHR10122:SF0">
    <property type="entry name" value="CYTOCHROME C OXIDASE SUBUNIT 5B, ISOFORM A-RELATED"/>
    <property type="match status" value="1"/>
</dbReference>